<dbReference type="EMBL" id="JBHLTG010000018">
    <property type="protein sequence ID" value="MFC0682778.1"/>
    <property type="molecule type" value="Genomic_DNA"/>
</dbReference>
<dbReference type="InterPro" id="IPR025857">
    <property type="entry name" value="MacB_PCD"/>
</dbReference>
<reference evidence="10 11" key="1">
    <citation type="submission" date="2024-09" db="EMBL/GenBank/DDBJ databases">
        <authorList>
            <person name="Sun Q."/>
            <person name="Mori K."/>
        </authorList>
    </citation>
    <scope>NUCLEOTIDE SEQUENCE [LARGE SCALE GENOMIC DNA]</scope>
    <source>
        <strain evidence="10 11">KCTC 23076</strain>
    </source>
</reference>
<keyword evidence="5 7" id="KW-0472">Membrane</keyword>
<feature type="domain" description="MacB-like periplasmic core" evidence="9">
    <location>
        <begin position="21"/>
        <end position="263"/>
    </location>
</feature>
<evidence type="ECO:0000313" key="10">
    <source>
        <dbReference type="EMBL" id="MFC0682778.1"/>
    </source>
</evidence>
<evidence type="ECO:0000256" key="4">
    <source>
        <dbReference type="ARBA" id="ARBA00022989"/>
    </source>
</evidence>
<evidence type="ECO:0000256" key="3">
    <source>
        <dbReference type="ARBA" id="ARBA00022692"/>
    </source>
</evidence>
<name>A0ABV6S3S9_9GAMM</name>
<feature type="transmembrane region" description="Helical" evidence="7">
    <location>
        <begin position="340"/>
        <end position="367"/>
    </location>
</feature>
<dbReference type="PANTHER" id="PTHR30572:SF4">
    <property type="entry name" value="ABC TRANSPORTER PERMEASE YTRF"/>
    <property type="match status" value="1"/>
</dbReference>
<evidence type="ECO:0000256" key="7">
    <source>
        <dbReference type="SAM" id="Phobius"/>
    </source>
</evidence>
<evidence type="ECO:0000256" key="2">
    <source>
        <dbReference type="ARBA" id="ARBA00022475"/>
    </source>
</evidence>
<keyword evidence="4 7" id="KW-1133">Transmembrane helix</keyword>
<evidence type="ECO:0000256" key="5">
    <source>
        <dbReference type="ARBA" id="ARBA00023136"/>
    </source>
</evidence>
<dbReference type="InterPro" id="IPR050250">
    <property type="entry name" value="Macrolide_Exporter_MacB"/>
</dbReference>
<dbReference type="Proteomes" id="UP001589896">
    <property type="component" value="Unassembled WGS sequence"/>
</dbReference>
<gene>
    <name evidence="10" type="ORF">ACFFGH_33520</name>
</gene>
<comment type="subcellular location">
    <subcellularLocation>
        <location evidence="1">Cell membrane</location>
        <topology evidence="1">Multi-pass membrane protein</topology>
    </subcellularLocation>
</comment>
<dbReference type="PANTHER" id="PTHR30572">
    <property type="entry name" value="MEMBRANE COMPONENT OF TRANSPORTER-RELATED"/>
    <property type="match status" value="1"/>
</dbReference>
<evidence type="ECO:0000259" key="8">
    <source>
        <dbReference type="Pfam" id="PF02687"/>
    </source>
</evidence>
<evidence type="ECO:0000259" key="9">
    <source>
        <dbReference type="Pfam" id="PF12704"/>
    </source>
</evidence>
<dbReference type="Pfam" id="PF12704">
    <property type="entry name" value="MacB_PCD"/>
    <property type="match status" value="1"/>
</dbReference>
<feature type="domain" description="ABC3 transporter permease C-terminal" evidence="8">
    <location>
        <begin position="299"/>
        <end position="422"/>
    </location>
</feature>
<keyword evidence="3 7" id="KW-0812">Transmembrane</keyword>
<organism evidence="10 11">
    <name type="scientific">Lysobacter korlensis</name>
    <dbReference type="NCBI Taxonomy" id="553636"/>
    <lineage>
        <taxon>Bacteria</taxon>
        <taxon>Pseudomonadati</taxon>
        <taxon>Pseudomonadota</taxon>
        <taxon>Gammaproteobacteria</taxon>
        <taxon>Lysobacterales</taxon>
        <taxon>Lysobacteraceae</taxon>
        <taxon>Lysobacter</taxon>
    </lineage>
</organism>
<evidence type="ECO:0000256" key="6">
    <source>
        <dbReference type="ARBA" id="ARBA00038076"/>
    </source>
</evidence>
<evidence type="ECO:0000256" key="1">
    <source>
        <dbReference type="ARBA" id="ARBA00004651"/>
    </source>
</evidence>
<keyword evidence="11" id="KW-1185">Reference proteome</keyword>
<comment type="caution">
    <text evidence="10">The sequence shown here is derived from an EMBL/GenBank/DDBJ whole genome shotgun (WGS) entry which is preliminary data.</text>
</comment>
<sequence length="429" mass="44431">MNTAGIVTTAVGNSLRSKIRTTLTVLAIFIGAFTLTVTSAIGTGVSEYIDSQIGAFGAKDVLSVTKSSEEAAGADDGPAEYDPDAAVVGPDFTQFETEALTEADLDTIRAVDGIVDVSAVQQVNPRYVEFDGNGKYVLDVNATANLTTPDLAAGEQLDNTGEEPQILLVTPYVDALGFADEEAAVGRTIQIGVVDHVGEMHEVNATVAGVQNESLLASGAALNQALLDELYATQNIGQPETASEGSILATARFSPDSTEKQIDDIQAALEREGFTAATVADQIGIIQTVVDGIIAVLNAFAVIALIAAGFGIVNTLLMSVQERTREIGLMKAMGMGGGRIYALFSAEAVFLGFLGSLLGAAAAIGVGTAANGMLSASFLADLEGLQVLRFEVLPVASILAIVMGIAFLAGTLPARRAARQNPIDALRYE</sequence>
<dbReference type="InterPro" id="IPR003838">
    <property type="entry name" value="ABC3_permease_C"/>
</dbReference>
<keyword evidence="2" id="KW-1003">Cell membrane</keyword>
<feature type="transmembrane region" description="Helical" evidence="7">
    <location>
        <begin position="387"/>
        <end position="409"/>
    </location>
</feature>
<evidence type="ECO:0000313" key="11">
    <source>
        <dbReference type="Proteomes" id="UP001589896"/>
    </source>
</evidence>
<comment type="similarity">
    <text evidence="6">Belongs to the ABC-4 integral membrane protein family.</text>
</comment>
<feature type="transmembrane region" description="Helical" evidence="7">
    <location>
        <begin position="293"/>
        <end position="319"/>
    </location>
</feature>
<dbReference type="RefSeq" id="WP_386677125.1">
    <property type="nucleotide sequence ID" value="NZ_JBHLTG010000018.1"/>
</dbReference>
<proteinExistence type="inferred from homology"/>
<dbReference type="Pfam" id="PF02687">
    <property type="entry name" value="FtsX"/>
    <property type="match status" value="1"/>
</dbReference>
<accession>A0ABV6S3S9</accession>
<feature type="transmembrane region" description="Helical" evidence="7">
    <location>
        <begin position="23"/>
        <end position="42"/>
    </location>
</feature>
<protein>
    <submittedName>
        <fullName evidence="10">ABC transporter permease</fullName>
    </submittedName>
</protein>